<protein>
    <submittedName>
        <fullName evidence="2">Helix-turn-helix domain-containing protein</fullName>
    </submittedName>
</protein>
<proteinExistence type="predicted"/>
<evidence type="ECO:0000313" key="3">
    <source>
        <dbReference type="Proteomes" id="UP001592582"/>
    </source>
</evidence>
<dbReference type="Pfam" id="PF01381">
    <property type="entry name" value="HTH_3"/>
    <property type="match status" value="1"/>
</dbReference>
<reference evidence="2 3" key="1">
    <citation type="submission" date="2024-09" db="EMBL/GenBank/DDBJ databases">
        <authorList>
            <person name="Lee S.D."/>
        </authorList>
    </citation>
    <scope>NUCLEOTIDE SEQUENCE [LARGE SCALE GENOMIC DNA]</scope>
    <source>
        <strain evidence="2 3">N1-1</strain>
    </source>
</reference>
<evidence type="ECO:0000313" key="2">
    <source>
        <dbReference type="EMBL" id="MFC1410425.1"/>
    </source>
</evidence>
<dbReference type="SMART" id="SM00530">
    <property type="entry name" value="HTH_XRE"/>
    <property type="match status" value="1"/>
</dbReference>
<dbReference type="RefSeq" id="WP_380508046.1">
    <property type="nucleotide sequence ID" value="NZ_JBHEZX010000005.1"/>
</dbReference>
<dbReference type="Proteomes" id="UP001592582">
    <property type="component" value="Unassembled WGS sequence"/>
</dbReference>
<dbReference type="InterPro" id="IPR001387">
    <property type="entry name" value="Cro/C1-type_HTH"/>
</dbReference>
<feature type="domain" description="HTH cro/C1-type" evidence="1">
    <location>
        <begin position="21"/>
        <end position="75"/>
    </location>
</feature>
<dbReference type="EMBL" id="JBHEZX010000005">
    <property type="protein sequence ID" value="MFC1410425.1"/>
    <property type="molecule type" value="Genomic_DNA"/>
</dbReference>
<name>A0ABV6V9M1_9ACTN</name>
<sequence>MPKDPIGPFAEQELLRVGRIVASVREWRDLGQEHLAEQAGITARQVQRIEAGDGDPAISYYARLAQGLRVPLSWLFADDWRSLAGLDPHTHEGGEPAATAP</sequence>
<evidence type="ECO:0000259" key="1">
    <source>
        <dbReference type="PROSITE" id="PS50943"/>
    </source>
</evidence>
<dbReference type="PROSITE" id="PS50943">
    <property type="entry name" value="HTH_CROC1"/>
    <property type="match status" value="1"/>
</dbReference>
<organism evidence="2 3">
    <name type="scientific">Streptacidiphilus alkalitolerans</name>
    <dbReference type="NCBI Taxonomy" id="3342712"/>
    <lineage>
        <taxon>Bacteria</taxon>
        <taxon>Bacillati</taxon>
        <taxon>Actinomycetota</taxon>
        <taxon>Actinomycetes</taxon>
        <taxon>Kitasatosporales</taxon>
        <taxon>Streptomycetaceae</taxon>
        <taxon>Streptacidiphilus</taxon>
    </lineage>
</organism>
<comment type="caution">
    <text evidence="2">The sequence shown here is derived from an EMBL/GenBank/DDBJ whole genome shotgun (WGS) entry which is preliminary data.</text>
</comment>
<keyword evidence="3" id="KW-1185">Reference proteome</keyword>
<gene>
    <name evidence="2" type="ORF">ACEZDG_14235</name>
</gene>
<dbReference type="CDD" id="cd00093">
    <property type="entry name" value="HTH_XRE"/>
    <property type="match status" value="1"/>
</dbReference>
<accession>A0ABV6V9M1</accession>
<dbReference type="InterPro" id="IPR010982">
    <property type="entry name" value="Lambda_DNA-bd_dom_sf"/>
</dbReference>
<dbReference type="SUPFAM" id="SSF47413">
    <property type="entry name" value="lambda repressor-like DNA-binding domains"/>
    <property type="match status" value="1"/>
</dbReference>
<dbReference type="Gene3D" id="1.10.260.40">
    <property type="entry name" value="lambda repressor-like DNA-binding domains"/>
    <property type="match status" value="1"/>
</dbReference>